<dbReference type="RefSeq" id="WP_011011381.1">
    <property type="nucleotide sequence ID" value="NC_003413.1"/>
</dbReference>
<dbReference type="GO" id="GO:0000379">
    <property type="term" value="P:tRNA-type intron splice site recognition and cleavage"/>
    <property type="evidence" value="ECO:0007669"/>
    <property type="project" value="TreeGrafter"/>
</dbReference>
<dbReference type="KEGG" id="pfu:PF0266"/>
<dbReference type="SUPFAM" id="SSF53032">
    <property type="entry name" value="tRNA-intron endonuclease catalytic domain-like"/>
    <property type="match status" value="1"/>
</dbReference>
<sequence length="170" mass="19921">MKTVIEFYLSGDRVYSEREKAINQLHINRGYGELKGKRLFLSLIEAAYLLEKGWIKVLDGERELSFYDVVSLGKKKDEDFDVKYLVYKDLRDRGYIVKSALKFGSHYRVYRKGAEHSDWLVWVVRESQKLSPNDITARARVAHGVRKTMVLAVVDEDGDVVYYKVEWTKF</sequence>
<evidence type="ECO:0000256" key="3">
    <source>
        <dbReference type="ARBA" id="ARBA00024798"/>
    </source>
</evidence>
<dbReference type="HAMAP" id="MF_01833">
    <property type="entry name" value="EndA_short"/>
    <property type="match status" value="1"/>
</dbReference>
<keyword evidence="2 4" id="KW-0456">Lyase</keyword>
<dbReference type="InterPro" id="IPR036740">
    <property type="entry name" value="tRNA_intron_Endonuc_N_sf"/>
</dbReference>
<dbReference type="FunFam" id="3.40.1350.10:FF:000006">
    <property type="entry name" value="tRNA-splicing endonuclease"/>
    <property type="match status" value="1"/>
</dbReference>
<comment type="subunit">
    <text evidence="4">Homotetramer; although the tetramer contains four active sites, only two participate in the cleavage. Therefore, it should be considered as a dimer of dimers.</text>
</comment>
<dbReference type="InterPro" id="IPR006676">
    <property type="entry name" value="tRNA_splic"/>
</dbReference>
<dbReference type="Pfam" id="PF01974">
    <property type="entry name" value="tRNA_int_endo"/>
    <property type="match status" value="1"/>
</dbReference>
<accession>A0A5C0XLW9</accession>
<dbReference type="SMR" id="A0A5C0XLW9"/>
<dbReference type="InterPro" id="IPR006678">
    <property type="entry name" value="tRNA_intron_Endonuc_N"/>
</dbReference>
<evidence type="ECO:0000256" key="1">
    <source>
        <dbReference type="ARBA" id="ARBA00022694"/>
    </source>
</evidence>
<keyword evidence="1 4" id="KW-0819">tRNA processing</keyword>
<comment type="function">
    <text evidence="3 4">Endonuclease that removes tRNA introns. Cleaves pre-tRNA at the 5'- and 3'-splice sites to release the intron. The products are an intron and two tRNA half-molecules bearing 2',3' cyclic phosphate and 5'-OH termini. Recognizes a pseudosymmetric substrate in which 2 bulged loops of 3 bases are separated by a stem of 4 bp.</text>
</comment>
<dbReference type="SUPFAM" id="SSF55267">
    <property type="entry name" value="tRNA-intron endonuclease N-terminal domain-like"/>
    <property type="match status" value="1"/>
</dbReference>
<dbReference type="InterPro" id="IPR006677">
    <property type="entry name" value="tRNA_intron_Endonuc_cat-like"/>
</dbReference>
<name>A0A5C0XLW9_PYRFU</name>
<evidence type="ECO:0000256" key="4">
    <source>
        <dbReference type="HAMAP-Rule" id="MF_01833"/>
    </source>
</evidence>
<evidence type="ECO:0000259" key="5">
    <source>
        <dbReference type="Pfam" id="PF01974"/>
    </source>
</evidence>
<feature type="active site" evidence="4">
    <location>
        <position position="110"/>
    </location>
</feature>
<dbReference type="Gene3D" id="3.40.1170.20">
    <property type="entry name" value="tRNA intron endonuclease, N-terminal domain"/>
    <property type="match status" value="1"/>
</dbReference>
<evidence type="ECO:0000313" key="7">
    <source>
        <dbReference type="EMBL" id="QEK77986.1"/>
    </source>
</evidence>
<dbReference type="AlphaFoldDB" id="A0A5C0XLW9"/>
<dbReference type="GO" id="GO:0003676">
    <property type="term" value="F:nucleic acid binding"/>
    <property type="evidence" value="ECO:0007669"/>
    <property type="project" value="InterPro"/>
</dbReference>
<dbReference type="PANTHER" id="PTHR13070">
    <property type="entry name" value="TRNA-SPLICING ENDONUCLEASE SUBUNIT SEN34-RELATED"/>
    <property type="match status" value="1"/>
</dbReference>
<feature type="active site" evidence="4">
    <location>
        <position position="147"/>
    </location>
</feature>
<dbReference type="NCBIfam" id="TIGR00324">
    <property type="entry name" value="endA"/>
    <property type="match status" value="1"/>
</dbReference>
<reference evidence="7 8" key="1">
    <citation type="submission" date="2017-08" db="EMBL/GenBank/DDBJ databases">
        <title>Resequencing and Reannotation of the genome of Pyrococcus furiosus type strain DSM3638.</title>
        <authorList>
            <person name="Reichelt R.M."/>
            <person name="Bunk B."/>
        </authorList>
    </citation>
    <scope>NUCLEOTIDE SEQUENCE [LARGE SCALE GENOMIC DNA]</scope>
    <source>
        <strain evidence="7 8">DSM 3638</strain>
    </source>
</reference>
<dbReference type="PIRSF" id="PIRSF005285">
    <property type="entry name" value="tRNA_splic_archaea"/>
    <property type="match status" value="1"/>
</dbReference>
<organism evidence="7 8">
    <name type="scientific">Pyrococcus furiosus (strain ATCC 43587 / DSM 3638 / JCM 8422 / Vc1)</name>
    <dbReference type="NCBI Taxonomy" id="186497"/>
    <lineage>
        <taxon>Archaea</taxon>
        <taxon>Methanobacteriati</taxon>
        <taxon>Methanobacteriota</taxon>
        <taxon>Thermococci</taxon>
        <taxon>Thermococcales</taxon>
        <taxon>Thermococcaceae</taxon>
        <taxon>Pyrococcus</taxon>
    </lineage>
</organism>
<dbReference type="PANTHER" id="PTHR13070:SF0">
    <property type="entry name" value="TRNA-SPLICING ENDONUCLEASE SUBUNIT SEN34"/>
    <property type="match status" value="1"/>
</dbReference>
<dbReference type="EC" id="4.6.1.16" evidence="4"/>
<evidence type="ECO:0000259" key="6">
    <source>
        <dbReference type="Pfam" id="PF02778"/>
    </source>
</evidence>
<dbReference type="InterPro" id="IPR016442">
    <property type="entry name" value="tRNA_splic_arch_short"/>
</dbReference>
<gene>
    <name evidence="4 7" type="primary">endA</name>
    <name evidence="7" type="ORF">PFDSM3638_01265</name>
</gene>
<dbReference type="Gene3D" id="3.40.1350.10">
    <property type="match status" value="1"/>
</dbReference>
<dbReference type="InterPro" id="IPR036167">
    <property type="entry name" value="tRNA_intron_Endo_cat-like_sf"/>
</dbReference>
<dbReference type="InterPro" id="IPR011856">
    <property type="entry name" value="tRNA_endonuc-like_dom_sf"/>
</dbReference>
<proteinExistence type="inferred from homology"/>
<comment type="similarity">
    <text evidence="4">Belongs to the tRNA-intron endonuclease family. Archaeal short subfamily.</text>
</comment>
<feature type="domain" description="tRNA intron endonuclease catalytic" evidence="5">
    <location>
        <begin position="80"/>
        <end position="162"/>
    </location>
</feature>
<evidence type="ECO:0000256" key="2">
    <source>
        <dbReference type="ARBA" id="ARBA00023239"/>
    </source>
</evidence>
<evidence type="ECO:0000313" key="8">
    <source>
        <dbReference type="Proteomes" id="UP000324354"/>
    </source>
</evidence>
<dbReference type="OrthoDB" id="46045at2157"/>
<comment type="catalytic activity">
    <reaction evidence="4">
        <text>pretRNA = a 3'-half-tRNA molecule with a 5'-OH end + a 5'-half-tRNA molecule with a 2',3'-cyclic phosphate end + an intron with a 2',3'-cyclic phosphate and a 5'-hydroxyl terminus.</text>
        <dbReference type="EC" id="4.6.1.16"/>
    </reaction>
</comment>
<dbReference type="GeneID" id="41712056"/>
<dbReference type="EMBL" id="CP023154">
    <property type="protein sequence ID" value="QEK77986.1"/>
    <property type="molecule type" value="Genomic_DNA"/>
</dbReference>
<dbReference type="Proteomes" id="UP000324354">
    <property type="component" value="Chromosome"/>
</dbReference>
<dbReference type="GO" id="GO:0000213">
    <property type="term" value="F:tRNA-intron lyase activity"/>
    <property type="evidence" value="ECO:0007669"/>
    <property type="project" value="UniProtKB-UniRule"/>
</dbReference>
<feature type="domain" description="tRNA intron endonuclease N-terminal" evidence="6">
    <location>
        <begin position="6"/>
        <end position="69"/>
    </location>
</feature>
<dbReference type="Pfam" id="PF02778">
    <property type="entry name" value="tRNA_int_endo_N"/>
    <property type="match status" value="1"/>
</dbReference>
<feature type="active site" evidence="4">
    <location>
        <position position="116"/>
    </location>
</feature>
<dbReference type="CDD" id="cd22363">
    <property type="entry name" value="tRNA-intron_lyase_C"/>
    <property type="match status" value="1"/>
</dbReference>
<dbReference type="GeneID" id="13302062"/>
<protein>
    <recommendedName>
        <fullName evidence="4">tRNA-splicing endonuclease</fullName>
        <ecNumber evidence="4">4.6.1.16</ecNumber>
    </recommendedName>
    <alternativeName>
        <fullName evidence="4">tRNA-intron endonuclease</fullName>
    </alternativeName>
</protein>